<dbReference type="InterPro" id="IPR036271">
    <property type="entry name" value="Tet_transcr_reg_TetR-rel_C_sf"/>
</dbReference>
<evidence type="ECO:0000256" key="4">
    <source>
        <dbReference type="PROSITE-ProRule" id="PRU00335"/>
    </source>
</evidence>
<dbReference type="RefSeq" id="WP_319953615.1">
    <property type="nucleotide sequence ID" value="NZ_JAXAVX010000002.1"/>
</dbReference>
<dbReference type="Gene3D" id="1.10.357.10">
    <property type="entry name" value="Tetracycline Repressor, domain 2"/>
    <property type="match status" value="1"/>
</dbReference>
<keyword evidence="3" id="KW-0804">Transcription</keyword>
<evidence type="ECO:0000313" key="7">
    <source>
        <dbReference type="Proteomes" id="UP001277761"/>
    </source>
</evidence>
<dbReference type="PRINTS" id="PR00455">
    <property type="entry name" value="HTHTETR"/>
</dbReference>
<sequence length="219" mass="23715">MDDEPVTERPRRRDAQRNRERVIAAATEVLARDGLDAAVPEIARVAGVGKGTVYRNFATKEELAVAVAVARLDGFERRLAEVLATDCSPADQLRTLVLAIVDRIRPDRSLGEVVEAVADDPEVAAAHQRLWARTAEALEGAQRAGVARDDVDATDVTVLLSAVARTLPPLNLGGRPEVWDRYALLLLDALRPGGSPLPTGFTDLAEMRSSMQPARGRRP</sequence>
<dbReference type="Pfam" id="PF00440">
    <property type="entry name" value="TetR_N"/>
    <property type="match status" value="1"/>
</dbReference>
<dbReference type="PANTHER" id="PTHR30055">
    <property type="entry name" value="HTH-TYPE TRANSCRIPTIONAL REGULATOR RUTR"/>
    <property type="match status" value="1"/>
</dbReference>
<dbReference type="EMBL" id="JAXAVX010000002">
    <property type="protein sequence ID" value="MDX8151466.1"/>
    <property type="molecule type" value="Genomic_DNA"/>
</dbReference>
<organism evidence="6 7">
    <name type="scientific">Patulibacter brassicae</name>
    <dbReference type="NCBI Taxonomy" id="1705717"/>
    <lineage>
        <taxon>Bacteria</taxon>
        <taxon>Bacillati</taxon>
        <taxon>Actinomycetota</taxon>
        <taxon>Thermoleophilia</taxon>
        <taxon>Solirubrobacterales</taxon>
        <taxon>Patulibacteraceae</taxon>
        <taxon>Patulibacter</taxon>
    </lineage>
</organism>
<evidence type="ECO:0000259" key="5">
    <source>
        <dbReference type="PROSITE" id="PS50977"/>
    </source>
</evidence>
<dbReference type="Pfam" id="PF21597">
    <property type="entry name" value="TetR_C_43"/>
    <property type="match status" value="1"/>
</dbReference>
<dbReference type="SUPFAM" id="SSF46689">
    <property type="entry name" value="Homeodomain-like"/>
    <property type="match status" value="1"/>
</dbReference>
<evidence type="ECO:0000256" key="2">
    <source>
        <dbReference type="ARBA" id="ARBA00023125"/>
    </source>
</evidence>
<dbReference type="PANTHER" id="PTHR30055:SF234">
    <property type="entry name" value="HTH-TYPE TRANSCRIPTIONAL REGULATOR BETI"/>
    <property type="match status" value="1"/>
</dbReference>
<gene>
    <name evidence="6" type="ORF">SK069_07680</name>
</gene>
<protein>
    <submittedName>
        <fullName evidence="6">TetR/AcrR family transcriptional regulator</fullName>
    </submittedName>
</protein>
<comment type="caution">
    <text evidence="6">The sequence shown here is derived from an EMBL/GenBank/DDBJ whole genome shotgun (WGS) entry which is preliminary data.</text>
</comment>
<proteinExistence type="predicted"/>
<dbReference type="InterPro" id="IPR001647">
    <property type="entry name" value="HTH_TetR"/>
</dbReference>
<evidence type="ECO:0000256" key="1">
    <source>
        <dbReference type="ARBA" id="ARBA00023015"/>
    </source>
</evidence>
<evidence type="ECO:0000256" key="3">
    <source>
        <dbReference type="ARBA" id="ARBA00023163"/>
    </source>
</evidence>
<feature type="domain" description="HTH tetR-type" evidence="5">
    <location>
        <begin position="16"/>
        <end position="75"/>
    </location>
</feature>
<dbReference type="InterPro" id="IPR050109">
    <property type="entry name" value="HTH-type_TetR-like_transc_reg"/>
</dbReference>
<feature type="DNA-binding region" description="H-T-H motif" evidence="4">
    <location>
        <begin position="38"/>
        <end position="57"/>
    </location>
</feature>
<accession>A0ABU4VI04</accession>
<keyword evidence="2 4" id="KW-0238">DNA-binding</keyword>
<dbReference type="SUPFAM" id="SSF48498">
    <property type="entry name" value="Tetracyclin repressor-like, C-terminal domain"/>
    <property type="match status" value="1"/>
</dbReference>
<dbReference type="InterPro" id="IPR049445">
    <property type="entry name" value="TetR_SbtR-like_C"/>
</dbReference>
<keyword evidence="1" id="KW-0805">Transcription regulation</keyword>
<dbReference type="Proteomes" id="UP001277761">
    <property type="component" value="Unassembled WGS sequence"/>
</dbReference>
<dbReference type="PROSITE" id="PS50977">
    <property type="entry name" value="HTH_TETR_2"/>
    <property type="match status" value="1"/>
</dbReference>
<evidence type="ECO:0000313" key="6">
    <source>
        <dbReference type="EMBL" id="MDX8151466.1"/>
    </source>
</evidence>
<reference evidence="6 7" key="1">
    <citation type="submission" date="2023-11" db="EMBL/GenBank/DDBJ databases">
        <authorList>
            <person name="Xu M."/>
            <person name="Jiang T."/>
        </authorList>
    </citation>
    <scope>NUCLEOTIDE SEQUENCE [LARGE SCALE GENOMIC DNA]</scope>
    <source>
        <strain evidence="6 7">SD</strain>
    </source>
</reference>
<name>A0ABU4VI04_9ACTN</name>
<keyword evidence="7" id="KW-1185">Reference proteome</keyword>
<dbReference type="InterPro" id="IPR009057">
    <property type="entry name" value="Homeodomain-like_sf"/>
</dbReference>